<name>A0A382MAK5_9ZZZZ</name>
<proteinExistence type="predicted"/>
<sequence>GADLDCTATNNSNIDVLILKGTTGLAFTAFVASAKNATDNAGAGMVLIGSSLYSVVTMTGTVNPGGGNLASAGSTDILLLKSAKADLAYQAQLKLGGAGADAATGIAAVNGKPTIIGHFTGNVDFGGGALVNAGGTDVIIAQRAAADLAHGWATHLGGTGADTATSIAADGTTHLVVGGSFTGAVVFVAGTTITSAGGLDGFVTQLTDAGATVWANKVGSTGADTISAVGVASNQAYAVADFTGTLIDIDQGAAAAVLTSAGSTDAALMRFTTVKEAPVAACAVSVADAAKGSTTNCSATGTSLSLVLTGGAAGNYTHISNTGTAAQGKVSSTLGHGLTTLHKAPLVSSVSATTGIASVGRTDTISNAGLRRPSSIQIGVDKNNDGDFT</sequence>
<dbReference type="AlphaFoldDB" id="A0A382MAK5"/>
<evidence type="ECO:0000313" key="1">
    <source>
        <dbReference type="EMBL" id="SVC44281.1"/>
    </source>
</evidence>
<protein>
    <submittedName>
        <fullName evidence="1">Uncharacterized protein</fullName>
    </submittedName>
</protein>
<feature type="non-terminal residue" evidence="1">
    <location>
        <position position="389"/>
    </location>
</feature>
<accession>A0A382MAK5</accession>
<dbReference type="EMBL" id="UINC01091481">
    <property type="protein sequence ID" value="SVC44281.1"/>
    <property type="molecule type" value="Genomic_DNA"/>
</dbReference>
<gene>
    <name evidence="1" type="ORF">METZ01_LOCUS297135</name>
</gene>
<reference evidence="1" key="1">
    <citation type="submission" date="2018-05" db="EMBL/GenBank/DDBJ databases">
        <authorList>
            <person name="Lanie J.A."/>
            <person name="Ng W.-L."/>
            <person name="Kazmierczak K.M."/>
            <person name="Andrzejewski T.M."/>
            <person name="Davidsen T.M."/>
            <person name="Wayne K.J."/>
            <person name="Tettelin H."/>
            <person name="Glass J.I."/>
            <person name="Rusch D."/>
            <person name="Podicherti R."/>
            <person name="Tsui H.-C.T."/>
            <person name="Winkler M.E."/>
        </authorList>
    </citation>
    <scope>NUCLEOTIDE SEQUENCE</scope>
</reference>
<feature type="non-terminal residue" evidence="1">
    <location>
        <position position="1"/>
    </location>
</feature>
<organism evidence="1">
    <name type="scientific">marine metagenome</name>
    <dbReference type="NCBI Taxonomy" id="408172"/>
    <lineage>
        <taxon>unclassified sequences</taxon>
        <taxon>metagenomes</taxon>
        <taxon>ecological metagenomes</taxon>
    </lineage>
</organism>